<feature type="compositionally biased region" description="Low complexity" evidence="1">
    <location>
        <begin position="1110"/>
        <end position="1123"/>
    </location>
</feature>
<feature type="region of interest" description="Disordered" evidence="1">
    <location>
        <begin position="330"/>
        <end position="352"/>
    </location>
</feature>
<feature type="compositionally biased region" description="Basic and acidic residues" evidence="1">
    <location>
        <begin position="1086"/>
        <end position="1098"/>
    </location>
</feature>
<protein>
    <submittedName>
        <fullName evidence="2">Uncharacterized protein</fullName>
    </submittedName>
</protein>
<feature type="region of interest" description="Disordered" evidence="1">
    <location>
        <begin position="1"/>
        <end position="28"/>
    </location>
</feature>
<evidence type="ECO:0000313" key="2">
    <source>
        <dbReference type="EMBL" id="EAQ14636.1"/>
    </source>
</evidence>
<gene>
    <name evidence="2" type="ORF">RB2654_18673</name>
</gene>
<evidence type="ECO:0000313" key="3">
    <source>
        <dbReference type="Proteomes" id="UP000002931"/>
    </source>
</evidence>
<dbReference type="Proteomes" id="UP000002931">
    <property type="component" value="Unassembled WGS sequence"/>
</dbReference>
<reference evidence="2 3" key="1">
    <citation type="journal article" date="2010" name="J. Bacteriol.">
        <title>Genome sequences of Pelagibaca bermudensis HTCC2601T and Maritimibacter alkaliphilus HTCC2654T, the type strains of two marine Roseobacter genera.</title>
        <authorList>
            <person name="Thrash J.C."/>
            <person name="Cho J.C."/>
            <person name="Ferriera S."/>
            <person name="Johnson J."/>
            <person name="Vergin K.L."/>
            <person name="Giovannoni S.J."/>
        </authorList>
    </citation>
    <scope>NUCLEOTIDE SEQUENCE [LARGE SCALE GENOMIC DNA]</scope>
    <source>
        <strain evidence="2 3">HTCC2654</strain>
    </source>
</reference>
<dbReference type="AlphaFoldDB" id="A3V9P5"/>
<dbReference type="HOGENOM" id="CLU_271139_0_0_5"/>
<feature type="region of interest" description="Disordered" evidence="1">
    <location>
        <begin position="1038"/>
        <end position="1135"/>
    </location>
</feature>
<feature type="compositionally biased region" description="Basic residues" evidence="1">
    <location>
        <begin position="1054"/>
        <end position="1069"/>
    </location>
</feature>
<accession>A3V9P5</accession>
<evidence type="ECO:0000256" key="1">
    <source>
        <dbReference type="SAM" id="MobiDB-lite"/>
    </source>
</evidence>
<dbReference type="eggNOG" id="ENOG50341SU">
    <property type="taxonomic scope" value="Bacteria"/>
</dbReference>
<feature type="compositionally biased region" description="Basic and acidic residues" evidence="1">
    <location>
        <begin position="339"/>
        <end position="352"/>
    </location>
</feature>
<proteinExistence type="predicted"/>
<comment type="caution">
    <text evidence="2">The sequence shown here is derived from an EMBL/GenBank/DDBJ whole genome shotgun (WGS) entry which is preliminary data.</text>
</comment>
<dbReference type="EMBL" id="AAMT01000001">
    <property type="protein sequence ID" value="EAQ14636.1"/>
    <property type="molecule type" value="Genomic_DNA"/>
</dbReference>
<organism evidence="2 3">
    <name type="scientific">Maritimibacter alkaliphilus HTCC2654</name>
    <dbReference type="NCBI Taxonomy" id="314271"/>
    <lineage>
        <taxon>Bacteria</taxon>
        <taxon>Pseudomonadati</taxon>
        <taxon>Pseudomonadota</taxon>
        <taxon>Alphaproteobacteria</taxon>
        <taxon>Rhodobacterales</taxon>
        <taxon>Roseobacteraceae</taxon>
        <taxon>Maritimibacter</taxon>
    </lineage>
</organism>
<name>A3V9P5_9RHOB</name>
<sequence>MIGQGAFHRGRLGNDLPRLIGHRGGRRGEASDIIRPARLRTRARQPLAAERLTADNCADLVAVHIGVPDTNTARQVFDPPVDAGVQAEGQAEPPRVDVVDHPVDILGPERRHMQHGAEHLALQIRDTAHLDQRRRDEGARLGRRHPMQHPRRVCLDIGFDPRLGVGVDHRPHVRRQMPRIAQRQLVHRALEHFDQRRRHVLLHVKTPERRTALPRRLEGRGDDVAHRLFGQSGGIHDHRIQPAGFRDQRRTGGEVFGHRALNDPRRFGGPREHHAIYPRIRGECRPHRGPVARHILQRAARHPRLVHQTHGHRGDERRLLGGFGDDRVACGQSGGDLPGEDREREVPRADRRDDAARACRQLFALVRVIAQEIDRLAQFPHRIGDRLARLPVKRGEKRAKRILIEIGRPAQDRRAFGGGRLPRCSPGERPFDAVGVRIGHGRNALSRRRVDDLPVRARSQTVRQDRLGPRHLDLAHLVDARERRRVGQVVALRIQPPGPENRGRFRQNFGPLHLAHLRDRIGGDGFRWHVLVHDLIHEAGIRAVLQKPPDEVSEQIAVRPHGCIDAAARAVFAHHDVMQPLAHPVQALEFVIHPLGHVQDRGDGMGVVRGELRIEPVGISDQLAGIGQIAHIGRGLGREQRKARMSLDLRVLHLGVPVGPLDQPHHDLAVQRLGGGVKPVDHRPRAFAIGLHDDAETVPAVQGGIAQNRRDHLERQRQPILFLGVDVQADVGFGGLAGKIGDDRHKLPHHAVFLRHLVAGMQRRELDRNAGAFCHRLVAGHMPHALDGMGIGFVIAPRIAGGARRLAQHVVGIGVALVLLLLRPLDRVFDGLAQHELAPHLAHRLADRDPDHRLAQTAHHAPERARNARLMIVQHPARQHQRPGRGIDQRRRRLPHVPAPVGRCDLVFDQRVDGVRVRHAEQRLGQTHERDAFFRRQAVFAQKLLHDPRFFALANLADQRDRPRVDRRTVLCGQAGIHDQVGDQVGFGGEFGGVVKRGHQRIAHLGLLWRQDTLSTLDLSPLFRDVAGESTEVEDNFGRSEYVGPDRQANPVGPHRKRAPVHRGTRPARRSVENAGGRAGEGVGGSRDHPWLPRDPVTRKAGSGPCGLCRGAAARHPAGRASGIQRRRATGAGNRRMLHDRGRVRLSAQGPLARHRGLSPRAGRDHFFAASCLVLLHLHRDGGGGRTKLRHALNRIT</sequence>
<keyword evidence="3" id="KW-1185">Reference proteome</keyword>